<protein>
    <submittedName>
        <fullName evidence="7">N-acetylglucosamine-6-phosphate deacetylase</fullName>
        <ecNumber evidence="7">3.5.1.25</ecNumber>
    </submittedName>
</protein>
<dbReference type="EC" id="3.5.1.25" evidence="7"/>
<dbReference type="Gene3D" id="2.30.40.10">
    <property type="entry name" value="Urease, subunit C, domain 1"/>
    <property type="match status" value="1"/>
</dbReference>
<evidence type="ECO:0000259" key="6">
    <source>
        <dbReference type="Pfam" id="PF01979"/>
    </source>
</evidence>
<sequence length="387" mass="42614">MDKKTLFINADIIFPHCVLSNCYLTTTGHLIEDFGEMASCPPTTCYDKIYDLKNRRYISPGFIDLHIHGVASADVMDGTATALKTLSQILPKEGTTSFLATTITSPTKKISQAIENIAHFHSYKGAKILGIHLEGPFINRHQAGAQPKGDIQEPNPELFSYWQSLAQNRIKLVTYAPEMDPNQKLLHQIIADGAIPSIGHSEATYEQVETVHSYGVSHMTHLFNGMLGIHHREIGTAGAALLLDSFTAEIIADGRHISPEMIQLLLKVKGYQNLILITDSMRAKHMEDGDYELGGQTVHLQSGVATLVDGTLAGSILKMNDAIKNIRHFTGIALHEAIHMATVNPAKKIGHFHCIGSIDRGKEADLVILDRELNVIDTFCKGERMFS</sequence>
<keyword evidence="4 5" id="KW-0119">Carbohydrate metabolism</keyword>
<dbReference type="SUPFAM" id="SSF51556">
    <property type="entry name" value="Metallo-dependent hydrolases"/>
    <property type="match status" value="1"/>
</dbReference>
<accession>A0ABR8QNH5</accession>
<dbReference type="InterPro" id="IPR003764">
    <property type="entry name" value="GlcNAc_6-P_deAcase"/>
</dbReference>
<evidence type="ECO:0000313" key="8">
    <source>
        <dbReference type="Proteomes" id="UP000657931"/>
    </source>
</evidence>
<dbReference type="InterPro" id="IPR011059">
    <property type="entry name" value="Metal-dep_hydrolase_composite"/>
</dbReference>
<reference evidence="7 8" key="1">
    <citation type="submission" date="2020-08" db="EMBL/GenBank/DDBJ databases">
        <title>A Genomic Blueprint of the Chicken Gut Microbiome.</title>
        <authorList>
            <person name="Gilroy R."/>
            <person name="Ravi A."/>
            <person name="Getino M."/>
            <person name="Pursley I."/>
            <person name="Horton D.L."/>
            <person name="Alikhan N.-F."/>
            <person name="Baker D."/>
            <person name="Gharbi K."/>
            <person name="Hall N."/>
            <person name="Watson M."/>
            <person name="Adriaenssens E.M."/>
            <person name="Foster-Nyarko E."/>
            <person name="Jarju S."/>
            <person name="Secka A."/>
            <person name="Antonio M."/>
            <person name="Oren A."/>
            <person name="Chaudhuri R."/>
            <person name="La Ragione R.M."/>
            <person name="Hildebrand F."/>
            <person name="Pallen M.J."/>
        </authorList>
    </citation>
    <scope>NUCLEOTIDE SEQUENCE [LARGE SCALE GENOMIC DNA]</scope>
    <source>
        <strain evidence="7 8">Sa5YUA1</strain>
    </source>
</reference>
<evidence type="ECO:0000256" key="3">
    <source>
        <dbReference type="ARBA" id="ARBA00022801"/>
    </source>
</evidence>
<dbReference type="PIRSF" id="PIRSF038994">
    <property type="entry name" value="NagA"/>
    <property type="match status" value="1"/>
</dbReference>
<dbReference type="EMBL" id="JACSQT010000003">
    <property type="protein sequence ID" value="MBD7937058.1"/>
    <property type="molecule type" value="Genomic_DNA"/>
</dbReference>
<evidence type="ECO:0000256" key="1">
    <source>
        <dbReference type="ARBA" id="ARBA00010716"/>
    </source>
</evidence>
<name>A0ABR8QNH5_9BACI</name>
<evidence type="ECO:0000256" key="4">
    <source>
        <dbReference type="ARBA" id="ARBA00023277"/>
    </source>
</evidence>
<dbReference type="SUPFAM" id="SSF51338">
    <property type="entry name" value="Composite domain of metallo-dependent hydrolases"/>
    <property type="match status" value="1"/>
</dbReference>
<dbReference type="Pfam" id="PF01979">
    <property type="entry name" value="Amidohydro_1"/>
    <property type="match status" value="1"/>
</dbReference>
<feature type="domain" description="Amidohydrolase-related" evidence="6">
    <location>
        <begin position="57"/>
        <end position="384"/>
    </location>
</feature>
<dbReference type="GO" id="GO:0008448">
    <property type="term" value="F:N-acetylglucosamine-6-phosphate deacetylase activity"/>
    <property type="evidence" value="ECO:0007669"/>
    <property type="project" value="UniProtKB-EC"/>
</dbReference>
<dbReference type="InterPro" id="IPR032466">
    <property type="entry name" value="Metal_Hydrolase"/>
</dbReference>
<dbReference type="PANTHER" id="PTHR11113">
    <property type="entry name" value="N-ACETYLGLUCOSAMINE-6-PHOSPHATE DEACETYLASE"/>
    <property type="match status" value="1"/>
</dbReference>
<evidence type="ECO:0000313" key="7">
    <source>
        <dbReference type="EMBL" id="MBD7937058.1"/>
    </source>
</evidence>
<dbReference type="InterPro" id="IPR006680">
    <property type="entry name" value="Amidohydro-rel"/>
</dbReference>
<dbReference type="CDD" id="cd00854">
    <property type="entry name" value="NagA"/>
    <property type="match status" value="1"/>
</dbReference>
<comment type="similarity">
    <text evidence="1 5">Belongs to the metallo-dependent hydrolases superfamily. NagA family.</text>
</comment>
<proteinExistence type="inferred from homology"/>
<organism evidence="7 8">
    <name type="scientific">Cytobacillus stercorigallinarum</name>
    <dbReference type="NCBI Taxonomy" id="2762240"/>
    <lineage>
        <taxon>Bacteria</taxon>
        <taxon>Bacillati</taxon>
        <taxon>Bacillota</taxon>
        <taxon>Bacilli</taxon>
        <taxon>Bacillales</taxon>
        <taxon>Bacillaceae</taxon>
        <taxon>Cytobacillus</taxon>
    </lineage>
</organism>
<gene>
    <name evidence="7" type="primary">nagA</name>
    <name evidence="7" type="ORF">H9655_08445</name>
</gene>
<dbReference type="PANTHER" id="PTHR11113:SF14">
    <property type="entry name" value="N-ACETYLGLUCOSAMINE-6-PHOSPHATE DEACETYLASE"/>
    <property type="match status" value="1"/>
</dbReference>
<evidence type="ECO:0000256" key="2">
    <source>
        <dbReference type="ARBA" id="ARBA00022723"/>
    </source>
</evidence>
<dbReference type="NCBIfam" id="TIGR00221">
    <property type="entry name" value="nagA"/>
    <property type="match status" value="1"/>
</dbReference>
<keyword evidence="3 5" id="KW-0378">Hydrolase</keyword>
<dbReference type="Gene3D" id="3.20.20.140">
    <property type="entry name" value="Metal-dependent hydrolases"/>
    <property type="match status" value="1"/>
</dbReference>
<keyword evidence="2" id="KW-0479">Metal-binding</keyword>
<evidence type="ECO:0000256" key="5">
    <source>
        <dbReference type="PIRNR" id="PIRNR038994"/>
    </source>
</evidence>
<comment type="caution">
    <text evidence="7">The sequence shown here is derived from an EMBL/GenBank/DDBJ whole genome shotgun (WGS) entry which is preliminary data.</text>
</comment>
<dbReference type="RefSeq" id="WP_191812904.1">
    <property type="nucleotide sequence ID" value="NZ_JACSQT010000003.1"/>
</dbReference>
<keyword evidence="8" id="KW-1185">Reference proteome</keyword>
<dbReference type="Proteomes" id="UP000657931">
    <property type="component" value="Unassembled WGS sequence"/>
</dbReference>